<comment type="caution">
    <text evidence="2">The sequence shown here is derived from an EMBL/GenBank/DDBJ whole genome shotgun (WGS) entry which is preliminary data.</text>
</comment>
<keyword evidence="1" id="KW-0472">Membrane</keyword>
<proteinExistence type="predicted"/>
<dbReference type="RefSeq" id="WP_305977838.1">
    <property type="nucleotide sequence ID" value="NZ_JAPJDZ010000275.1"/>
</dbReference>
<gene>
    <name evidence="2" type="ORF">ORJ04_22585</name>
</gene>
<reference evidence="2 3" key="1">
    <citation type="submission" date="2022-11" db="EMBL/GenBank/DDBJ databases">
        <title>Viruses from the air-sea interface of a natural surface slick.</title>
        <authorList>
            <person name="Rahlff J."/>
            <person name="Holmfeldt K."/>
        </authorList>
    </citation>
    <scope>NUCLEOTIDE SEQUENCE [LARGE SCALE GENOMIC DNA]</scope>
    <source>
        <strain evidence="2 3">SMS4</strain>
    </source>
</reference>
<feature type="transmembrane region" description="Helical" evidence="1">
    <location>
        <begin position="6"/>
        <end position="28"/>
    </location>
</feature>
<name>A0ABT9I5T2_9GAMM</name>
<evidence type="ECO:0000256" key="1">
    <source>
        <dbReference type="SAM" id="Phobius"/>
    </source>
</evidence>
<dbReference type="Proteomes" id="UP001231109">
    <property type="component" value="Unassembled WGS sequence"/>
</dbReference>
<accession>A0ABT9I5T2</accession>
<evidence type="ECO:0000313" key="3">
    <source>
        <dbReference type="Proteomes" id="UP001231109"/>
    </source>
</evidence>
<organism evidence="2 3">
    <name type="scientific">Rheinheimera baltica</name>
    <dbReference type="NCBI Taxonomy" id="67576"/>
    <lineage>
        <taxon>Bacteria</taxon>
        <taxon>Pseudomonadati</taxon>
        <taxon>Pseudomonadota</taxon>
        <taxon>Gammaproteobacteria</taxon>
        <taxon>Chromatiales</taxon>
        <taxon>Chromatiaceae</taxon>
        <taxon>Rheinheimera</taxon>
    </lineage>
</organism>
<keyword evidence="1" id="KW-1133">Transmembrane helix</keyword>
<keyword evidence="1" id="KW-0812">Transmembrane</keyword>
<protein>
    <submittedName>
        <fullName evidence="2">Uncharacterized protein</fullName>
    </submittedName>
</protein>
<keyword evidence="3" id="KW-1185">Reference proteome</keyword>
<sequence>MSNSDIIALSAVIIAALALLSTLWQGYLTRKHNKLSVKPLLHLNLGTLNGLFIKLQSLGLGPALITKVVIISDGKRYENPSKDPYPEILSYLTTANYKYLFNMPVVGSSYLPGSEINLLSLECENFSFEQKKELEAFHEQLYFELHYTSFYGGKELVCKG</sequence>
<dbReference type="EMBL" id="JAPJDZ010000275">
    <property type="protein sequence ID" value="MDP5138737.1"/>
    <property type="molecule type" value="Genomic_DNA"/>
</dbReference>
<evidence type="ECO:0000313" key="2">
    <source>
        <dbReference type="EMBL" id="MDP5138737.1"/>
    </source>
</evidence>